<dbReference type="InterPro" id="IPR050832">
    <property type="entry name" value="Bact_Acetyltransf"/>
</dbReference>
<dbReference type="AlphaFoldDB" id="A0A4Q7YNP5"/>
<feature type="domain" description="N-acetyltransferase" evidence="3">
    <location>
        <begin position="1"/>
        <end position="148"/>
    </location>
</feature>
<dbReference type="Proteomes" id="UP000292423">
    <property type="component" value="Unassembled WGS sequence"/>
</dbReference>
<keyword evidence="2" id="KW-0012">Acyltransferase</keyword>
<dbReference type="GO" id="GO:0016747">
    <property type="term" value="F:acyltransferase activity, transferring groups other than amino-acyl groups"/>
    <property type="evidence" value="ECO:0007669"/>
    <property type="project" value="InterPro"/>
</dbReference>
<keyword evidence="1 4" id="KW-0808">Transferase</keyword>
<proteinExistence type="predicted"/>
<dbReference type="SUPFAM" id="SSF55729">
    <property type="entry name" value="Acyl-CoA N-acyltransferases (Nat)"/>
    <property type="match status" value="1"/>
</dbReference>
<dbReference type="PROSITE" id="PS51186">
    <property type="entry name" value="GNAT"/>
    <property type="match status" value="1"/>
</dbReference>
<dbReference type="Pfam" id="PF00583">
    <property type="entry name" value="Acetyltransf_1"/>
    <property type="match status" value="1"/>
</dbReference>
<dbReference type="EMBL" id="SHKX01000013">
    <property type="protein sequence ID" value="RZU38624.1"/>
    <property type="molecule type" value="Genomic_DNA"/>
</dbReference>
<dbReference type="PANTHER" id="PTHR43877">
    <property type="entry name" value="AMINOALKYLPHOSPHONATE N-ACETYLTRANSFERASE-RELATED-RELATED"/>
    <property type="match status" value="1"/>
</dbReference>
<dbReference type="CDD" id="cd04301">
    <property type="entry name" value="NAT_SF"/>
    <property type="match status" value="1"/>
</dbReference>
<evidence type="ECO:0000256" key="1">
    <source>
        <dbReference type="ARBA" id="ARBA00022679"/>
    </source>
</evidence>
<organism evidence="4 5">
    <name type="scientific">Fluviicoccus keumensis</name>
    <dbReference type="NCBI Taxonomy" id="1435465"/>
    <lineage>
        <taxon>Bacteria</taxon>
        <taxon>Pseudomonadati</taxon>
        <taxon>Pseudomonadota</taxon>
        <taxon>Gammaproteobacteria</taxon>
        <taxon>Moraxellales</taxon>
        <taxon>Moraxellaceae</taxon>
        <taxon>Fluviicoccus</taxon>
    </lineage>
</organism>
<protein>
    <submittedName>
        <fullName evidence="4">N-acetylglutamate synthase-like GNAT family acetyltransferase</fullName>
    </submittedName>
</protein>
<dbReference type="InterPro" id="IPR000182">
    <property type="entry name" value="GNAT_dom"/>
</dbReference>
<sequence>MSIVPATVEDIPALCRLLSLLFTQEAEFAPDPVAQVRGLTRIITAPEIGEILVARENGEVLGMVNLLYTVSTALGAPVALLEDMVVASEARGGGLGSRLLEHAIATARIHGCRRITLLTDVENHSARRFYERQGFIVSPMRPLRLALD</sequence>
<reference evidence="4 5" key="1">
    <citation type="submission" date="2019-02" db="EMBL/GenBank/DDBJ databases">
        <title>Genomic Encyclopedia of Type Strains, Phase IV (KMG-IV): sequencing the most valuable type-strain genomes for metagenomic binning, comparative biology and taxonomic classification.</title>
        <authorList>
            <person name="Goeker M."/>
        </authorList>
    </citation>
    <scope>NUCLEOTIDE SEQUENCE [LARGE SCALE GENOMIC DNA]</scope>
    <source>
        <strain evidence="4 5">DSM 105135</strain>
    </source>
</reference>
<evidence type="ECO:0000313" key="4">
    <source>
        <dbReference type="EMBL" id="RZU38624.1"/>
    </source>
</evidence>
<evidence type="ECO:0000259" key="3">
    <source>
        <dbReference type="PROSITE" id="PS51186"/>
    </source>
</evidence>
<dbReference type="Gene3D" id="3.40.630.30">
    <property type="match status" value="1"/>
</dbReference>
<keyword evidence="5" id="KW-1185">Reference proteome</keyword>
<comment type="caution">
    <text evidence="4">The sequence shown here is derived from an EMBL/GenBank/DDBJ whole genome shotgun (WGS) entry which is preliminary data.</text>
</comment>
<evidence type="ECO:0000256" key="2">
    <source>
        <dbReference type="ARBA" id="ARBA00023315"/>
    </source>
</evidence>
<dbReference type="InterPro" id="IPR016181">
    <property type="entry name" value="Acyl_CoA_acyltransferase"/>
</dbReference>
<gene>
    <name evidence="4" type="ORF">EV700_2559</name>
</gene>
<dbReference type="RefSeq" id="WP_130414349.1">
    <property type="nucleotide sequence ID" value="NZ_SHKX01000013.1"/>
</dbReference>
<dbReference type="OrthoDB" id="9792929at2"/>
<evidence type="ECO:0000313" key="5">
    <source>
        <dbReference type="Proteomes" id="UP000292423"/>
    </source>
</evidence>
<name>A0A4Q7YNP5_9GAMM</name>
<accession>A0A4Q7YNP5</accession>